<keyword evidence="3" id="KW-1185">Reference proteome</keyword>
<dbReference type="Pfam" id="PF07859">
    <property type="entry name" value="Abhydrolase_3"/>
    <property type="match status" value="1"/>
</dbReference>
<sequence>MASLLPRFERHELVYKTMNDVPFHVSTLVPKGIAFAKMTCPVLVHFHGGGLINGVTLEPAFLATWMLQLAESEDAIIVDPAYRLLPEVNGTDVLQDIEDFWSWVHASLPAALTSKHLGLTVDLDRIAVCGESAGGYLSLQSALLFPQAKIRIVMAQFPSMYPDLEAYNPRLECATAEEDKLLTDYMVTHKGEIRIGSKFPWRTDLMSGMFNTGRHREMLGDDPRLTLGHPLRLSKTIPPVWIAQGVDDSITPKPGTDQMVDMIRDVHPEVPLLYSIQPGDHGFDRGHGLSEPWVAEAMAFVRKYWP</sequence>
<organism evidence="2 3">
    <name type="scientific">Pleurostoma richardsiae</name>
    <dbReference type="NCBI Taxonomy" id="41990"/>
    <lineage>
        <taxon>Eukaryota</taxon>
        <taxon>Fungi</taxon>
        <taxon>Dikarya</taxon>
        <taxon>Ascomycota</taxon>
        <taxon>Pezizomycotina</taxon>
        <taxon>Sordariomycetes</taxon>
        <taxon>Sordariomycetidae</taxon>
        <taxon>Calosphaeriales</taxon>
        <taxon>Pleurostomataceae</taxon>
        <taxon>Pleurostoma</taxon>
    </lineage>
</organism>
<evidence type="ECO:0000259" key="1">
    <source>
        <dbReference type="Pfam" id="PF07859"/>
    </source>
</evidence>
<reference evidence="2" key="1">
    <citation type="submission" date="2022-07" db="EMBL/GenBank/DDBJ databases">
        <title>Fungi with potential for degradation of polypropylene.</title>
        <authorList>
            <person name="Gostincar C."/>
        </authorList>
    </citation>
    <scope>NUCLEOTIDE SEQUENCE</scope>
    <source>
        <strain evidence="2">EXF-13308</strain>
    </source>
</reference>
<dbReference type="InterPro" id="IPR050466">
    <property type="entry name" value="Carboxylest/Gibb_receptor"/>
</dbReference>
<keyword evidence="2" id="KW-0378">Hydrolase</keyword>
<evidence type="ECO:0000313" key="3">
    <source>
        <dbReference type="Proteomes" id="UP001174694"/>
    </source>
</evidence>
<name>A0AA38RGB8_9PEZI</name>
<dbReference type="Gene3D" id="3.40.50.1820">
    <property type="entry name" value="alpha/beta hydrolase"/>
    <property type="match status" value="1"/>
</dbReference>
<protein>
    <submittedName>
        <fullName evidence="2">Alpha/beta hydrolase fold-3</fullName>
    </submittedName>
</protein>
<dbReference type="InterPro" id="IPR029058">
    <property type="entry name" value="AB_hydrolase_fold"/>
</dbReference>
<dbReference type="SUPFAM" id="SSF53474">
    <property type="entry name" value="alpha/beta-Hydrolases"/>
    <property type="match status" value="1"/>
</dbReference>
<dbReference type="PANTHER" id="PTHR23024:SF339">
    <property type="entry name" value="ALPHA_BETA HYDROLASE FOLD-3 DOMAIN-CONTAINING PROTEIN"/>
    <property type="match status" value="1"/>
</dbReference>
<dbReference type="PANTHER" id="PTHR23024">
    <property type="entry name" value="ARYLACETAMIDE DEACETYLASE"/>
    <property type="match status" value="1"/>
</dbReference>
<evidence type="ECO:0000313" key="2">
    <source>
        <dbReference type="EMBL" id="KAJ9144981.1"/>
    </source>
</evidence>
<dbReference type="AlphaFoldDB" id="A0AA38RGB8"/>
<feature type="domain" description="Alpha/beta hydrolase fold-3" evidence="1">
    <location>
        <begin position="43"/>
        <end position="186"/>
    </location>
</feature>
<proteinExistence type="predicted"/>
<accession>A0AA38RGB8</accession>
<dbReference type="GO" id="GO:0016787">
    <property type="term" value="F:hydrolase activity"/>
    <property type="evidence" value="ECO:0007669"/>
    <property type="project" value="UniProtKB-KW"/>
</dbReference>
<dbReference type="EMBL" id="JANBVO010000015">
    <property type="protein sequence ID" value="KAJ9144981.1"/>
    <property type="molecule type" value="Genomic_DNA"/>
</dbReference>
<dbReference type="InterPro" id="IPR013094">
    <property type="entry name" value="AB_hydrolase_3"/>
</dbReference>
<gene>
    <name evidence="2" type="ORF">NKR23_g5675</name>
</gene>
<comment type="caution">
    <text evidence="2">The sequence shown here is derived from an EMBL/GenBank/DDBJ whole genome shotgun (WGS) entry which is preliminary data.</text>
</comment>
<dbReference type="Proteomes" id="UP001174694">
    <property type="component" value="Unassembled WGS sequence"/>
</dbReference>